<evidence type="ECO:0000313" key="2">
    <source>
        <dbReference type="EMBL" id="KAG7654204.1"/>
    </source>
</evidence>
<protein>
    <submittedName>
        <fullName evidence="2">Uncharacterized protein</fullName>
    </submittedName>
</protein>
<gene>
    <name evidence="2" type="ORF">ISN44_As01g014100</name>
</gene>
<evidence type="ECO:0000256" key="1">
    <source>
        <dbReference type="SAM" id="Phobius"/>
    </source>
</evidence>
<organism evidence="2 3">
    <name type="scientific">Arabidopsis suecica</name>
    <name type="common">Swedish thale-cress</name>
    <name type="synonym">Cardaminopsis suecica</name>
    <dbReference type="NCBI Taxonomy" id="45249"/>
    <lineage>
        <taxon>Eukaryota</taxon>
        <taxon>Viridiplantae</taxon>
        <taxon>Streptophyta</taxon>
        <taxon>Embryophyta</taxon>
        <taxon>Tracheophyta</taxon>
        <taxon>Spermatophyta</taxon>
        <taxon>Magnoliopsida</taxon>
        <taxon>eudicotyledons</taxon>
        <taxon>Gunneridae</taxon>
        <taxon>Pentapetalae</taxon>
        <taxon>rosids</taxon>
        <taxon>malvids</taxon>
        <taxon>Brassicales</taxon>
        <taxon>Brassicaceae</taxon>
        <taxon>Camelineae</taxon>
        <taxon>Arabidopsis</taxon>
    </lineage>
</organism>
<dbReference type="EMBL" id="JAEFBJ010000001">
    <property type="protein sequence ID" value="KAG7654204.1"/>
    <property type="molecule type" value="Genomic_DNA"/>
</dbReference>
<keyword evidence="1" id="KW-1133">Transmembrane helix</keyword>
<accession>A0A8T2H5W5</accession>
<name>A0A8T2H5W5_ARASU</name>
<keyword evidence="1" id="KW-0472">Membrane</keyword>
<feature type="transmembrane region" description="Helical" evidence="1">
    <location>
        <begin position="6"/>
        <end position="25"/>
    </location>
</feature>
<keyword evidence="3" id="KW-1185">Reference proteome</keyword>
<keyword evidence="1" id="KW-0812">Transmembrane</keyword>
<reference evidence="2 3" key="1">
    <citation type="submission" date="2020-12" db="EMBL/GenBank/DDBJ databases">
        <title>Concerted genomic and epigenomic changes stabilize Arabidopsis allopolyploids.</title>
        <authorList>
            <person name="Chen Z."/>
        </authorList>
    </citation>
    <scope>NUCLEOTIDE SEQUENCE [LARGE SCALE GENOMIC DNA]</scope>
    <source>
        <strain evidence="2">As9502</strain>
        <tissue evidence="2">Leaf</tissue>
    </source>
</reference>
<dbReference type="Proteomes" id="UP000694251">
    <property type="component" value="Chromosome 1"/>
</dbReference>
<sequence>MECLDIVLNIVLILLAVPAIMLRLVKDSLGVRIISWRDRITLLINLIFRRKSCPSLMMLLLPPHLLAPIKFKVAIPPLQAPIFREEEAQIQIHHLYMSALLSLLTPGKCFQILML</sequence>
<evidence type="ECO:0000313" key="3">
    <source>
        <dbReference type="Proteomes" id="UP000694251"/>
    </source>
</evidence>
<comment type="caution">
    <text evidence="2">The sequence shown here is derived from an EMBL/GenBank/DDBJ whole genome shotgun (WGS) entry which is preliminary data.</text>
</comment>
<dbReference type="AlphaFoldDB" id="A0A8T2H5W5"/>
<proteinExistence type="predicted"/>